<feature type="domain" description="Response regulatory" evidence="3">
    <location>
        <begin position="3"/>
        <end position="118"/>
    </location>
</feature>
<dbReference type="OrthoDB" id="9786548at2"/>
<organism evidence="4 5">
    <name type="scientific">Lujinxingia vulgaris</name>
    <dbReference type="NCBI Taxonomy" id="2600176"/>
    <lineage>
        <taxon>Bacteria</taxon>
        <taxon>Deltaproteobacteria</taxon>
        <taxon>Bradymonadales</taxon>
        <taxon>Lujinxingiaceae</taxon>
        <taxon>Lujinxingia</taxon>
    </lineage>
</organism>
<evidence type="ECO:0000256" key="1">
    <source>
        <dbReference type="ARBA" id="ARBA00022553"/>
    </source>
</evidence>
<dbReference type="SUPFAM" id="SSF52172">
    <property type="entry name" value="CheY-like"/>
    <property type="match status" value="1"/>
</dbReference>
<dbReference type="RefSeq" id="WP_146982842.1">
    <property type="nucleotide sequence ID" value="NZ_VOSM01000012.1"/>
</dbReference>
<dbReference type="SMART" id="SM00448">
    <property type="entry name" value="REC"/>
    <property type="match status" value="1"/>
</dbReference>
<dbReference type="PANTHER" id="PTHR44591:SF3">
    <property type="entry name" value="RESPONSE REGULATORY DOMAIN-CONTAINING PROTEIN"/>
    <property type="match status" value="1"/>
</dbReference>
<protein>
    <submittedName>
        <fullName evidence="4">Response regulator</fullName>
    </submittedName>
</protein>
<name>A0A5C6X9Q3_9DELT</name>
<dbReference type="Pfam" id="PF00072">
    <property type="entry name" value="Response_reg"/>
    <property type="match status" value="1"/>
</dbReference>
<accession>A0A5C6X9Q3</accession>
<gene>
    <name evidence="4" type="ORF">FRC98_18135</name>
</gene>
<dbReference type="GO" id="GO:0000160">
    <property type="term" value="P:phosphorelay signal transduction system"/>
    <property type="evidence" value="ECO:0007669"/>
    <property type="project" value="InterPro"/>
</dbReference>
<evidence type="ECO:0000313" key="5">
    <source>
        <dbReference type="Proteomes" id="UP000321412"/>
    </source>
</evidence>
<dbReference type="AlphaFoldDB" id="A0A5C6X9Q3"/>
<comment type="caution">
    <text evidence="4">The sequence shown here is derived from an EMBL/GenBank/DDBJ whole genome shotgun (WGS) entry which is preliminary data.</text>
</comment>
<dbReference type="PROSITE" id="PS50110">
    <property type="entry name" value="RESPONSE_REGULATORY"/>
    <property type="match status" value="1"/>
</dbReference>
<dbReference type="InterPro" id="IPR050595">
    <property type="entry name" value="Bact_response_regulator"/>
</dbReference>
<dbReference type="InterPro" id="IPR001789">
    <property type="entry name" value="Sig_transdc_resp-reg_receiver"/>
</dbReference>
<dbReference type="PANTHER" id="PTHR44591">
    <property type="entry name" value="STRESS RESPONSE REGULATOR PROTEIN 1"/>
    <property type="match status" value="1"/>
</dbReference>
<evidence type="ECO:0000313" key="4">
    <source>
        <dbReference type="EMBL" id="TXD34752.1"/>
    </source>
</evidence>
<dbReference type="Proteomes" id="UP000321412">
    <property type="component" value="Unassembled WGS sequence"/>
</dbReference>
<keyword evidence="1 2" id="KW-0597">Phosphoprotein</keyword>
<dbReference type="EMBL" id="VOSM01000012">
    <property type="protein sequence ID" value="TXD34752.1"/>
    <property type="molecule type" value="Genomic_DNA"/>
</dbReference>
<feature type="modified residue" description="4-aspartylphosphate" evidence="2">
    <location>
        <position position="51"/>
    </location>
</feature>
<evidence type="ECO:0000259" key="3">
    <source>
        <dbReference type="PROSITE" id="PS50110"/>
    </source>
</evidence>
<evidence type="ECO:0000256" key="2">
    <source>
        <dbReference type="PROSITE-ProRule" id="PRU00169"/>
    </source>
</evidence>
<reference evidence="4 5" key="1">
    <citation type="submission" date="2019-08" db="EMBL/GenBank/DDBJ databases">
        <title>Bradymonadales sp. TMQ4.</title>
        <authorList>
            <person name="Liang Q."/>
        </authorList>
    </citation>
    <scope>NUCLEOTIDE SEQUENCE [LARGE SCALE GENOMIC DNA]</scope>
    <source>
        <strain evidence="4 5">TMQ4</strain>
    </source>
</reference>
<dbReference type="Gene3D" id="3.40.50.2300">
    <property type="match status" value="1"/>
</dbReference>
<proteinExistence type="predicted"/>
<sequence length="123" mass="12786">MARVLIVEDSPLIVQMLTMVCQGAGHDVVACERFGEVGEVAGQGFDVVITDLNLPEVPGDDTVRALREIGGLASLPVIIVSGRPRAELEQIAAERGAQGALSKDDGMPVIAAELPPMIASLIG</sequence>
<dbReference type="InterPro" id="IPR011006">
    <property type="entry name" value="CheY-like_superfamily"/>
</dbReference>
<keyword evidence="5" id="KW-1185">Reference proteome</keyword>